<reference evidence="5 6" key="1">
    <citation type="submission" date="2019-04" db="EMBL/GenBank/DDBJ databases">
        <title>Bacillus caeni sp. nov., a bacterium isolated from mangrove sediment.</title>
        <authorList>
            <person name="Huang H."/>
            <person name="Mo K."/>
            <person name="Hu Y."/>
        </authorList>
    </citation>
    <scope>NUCLEOTIDE SEQUENCE [LARGE SCALE GENOMIC DNA]</scope>
    <source>
        <strain evidence="5 6">HB172195</strain>
    </source>
</reference>
<evidence type="ECO:0000256" key="4">
    <source>
        <dbReference type="SAM" id="Phobius"/>
    </source>
</evidence>
<feature type="transmembrane region" description="Helical" evidence="4">
    <location>
        <begin position="391"/>
        <end position="410"/>
    </location>
</feature>
<dbReference type="Pfam" id="PF03323">
    <property type="entry name" value="GerA"/>
    <property type="match status" value="1"/>
</dbReference>
<feature type="transmembrane region" description="Helical" evidence="4">
    <location>
        <begin position="302"/>
        <end position="323"/>
    </location>
</feature>
<feature type="compositionally biased region" description="Basic residues" evidence="3">
    <location>
        <begin position="1"/>
        <end position="14"/>
    </location>
</feature>
<dbReference type="AlphaFoldDB" id="A0A5R9EYF0"/>
<evidence type="ECO:0000313" key="5">
    <source>
        <dbReference type="EMBL" id="TLS35226.1"/>
    </source>
</evidence>
<dbReference type="Proteomes" id="UP000308230">
    <property type="component" value="Unassembled WGS sequence"/>
</dbReference>
<accession>A0A5R9EYF0</accession>
<dbReference type="PANTHER" id="PTHR22550">
    <property type="entry name" value="SPORE GERMINATION PROTEIN"/>
    <property type="match status" value="1"/>
</dbReference>
<evidence type="ECO:0000313" key="6">
    <source>
        <dbReference type="Proteomes" id="UP000308230"/>
    </source>
</evidence>
<dbReference type="OrthoDB" id="9772630at2"/>
<evidence type="ECO:0000256" key="3">
    <source>
        <dbReference type="SAM" id="MobiDB-lite"/>
    </source>
</evidence>
<sequence>MRKLLKRKSKKTTKSRPYFSHPENHEPVSTNMEENKRFVEEQLFHTSDLFHKELTFNGKKILLLYLRTLVDQEKLQNFVIRPINRTKAGELSETINSSEVINTSDLNEAIVGLMKGHCILISENSETIYIVSVIANKYRNIDQPVSEQIIRGSHEGFIESMLVNLYLIRKRVENRNLTIKYFTLGKATQTKVALVYVNNLANPEIIKEVEKRLNAIDTDSIQSPGFIEEYIEDSPYSPFPQLLNTERPDRTGGHLLEGRFAIVMEGSPTVLIAPITLFAFYQSPDDYNSRWYIGSFFRTVRLASFLISMGLPAIYISIVSFHFEVIPIDLIFQIKNSLENVPFPPLFEAIMMVIILELLREASIRLPPSIAQTIGVVGGLVIGTAVVEASLVSNTMIIVIALTAISSFVVPSNEMSTTIRLLSFPLMIGAATLGFFGIIFFLTLILMHLCKLKSFGTPYFAPFAPFNPEGIKDTFIRLPIWKMNKRPLDSRPQHLNRERFSRKWKKNDKETE</sequence>
<dbReference type="PIRSF" id="PIRSF005690">
    <property type="entry name" value="GerBA"/>
    <property type="match status" value="1"/>
</dbReference>
<protein>
    <submittedName>
        <fullName evidence="5">Spore germination protein</fullName>
    </submittedName>
</protein>
<keyword evidence="6" id="KW-1185">Reference proteome</keyword>
<dbReference type="PANTHER" id="PTHR22550:SF5">
    <property type="entry name" value="LEUCINE ZIPPER PROTEIN 4"/>
    <property type="match status" value="1"/>
</dbReference>
<evidence type="ECO:0000256" key="1">
    <source>
        <dbReference type="ARBA" id="ARBA00005278"/>
    </source>
</evidence>
<dbReference type="RefSeq" id="WP_138129304.1">
    <property type="nucleotide sequence ID" value="NZ_SWLG01000026.1"/>
</dbReference>
<keyword evidence="4" id="KW-0812">Transmembrane</keyword>
<keyword evidence="4" id="KW-1133">Transmembrane helix</keyword>
<dbReference type="InterPro" id="IPR004995">
    <property type="entry name" value="Spore_Ger"/>
</dbReference>
<organism evidence="5 6">
    <name type="scientific">Exobacillus caeni</name>
    <dbReference type="NCBI Taxonomy" id="2574798"/>
    <lineage>
        <taxon>Bacteria</taxon>
        <taxon>Bacillati</taxon>
        <taxon>Bacillota</taxon>
        <taxon>Bacilli</taxon>
        <taxon>Bacillales</taxon>
        <taxon>Guptibacillaceae</taxon>
        <taxon>Exobacillus</taxon>
    </lineage>
</organism>
<keyword evidence="2 4" id="KW-0472">Membrane</keyword>
<dbReference type="GO" id="GO:0005886">
    <property type="term" value="C:plasma membrane"/>
    <property type="evidence" value="ECO:0007669"/>
    <property type="project" value="UniProtKB-SubCell"/>
</dbReference>
<dbReference type="InterPro" id="IPR050768">
    <property type="entry name" value="UPF0353/GerABKA_families"/>
</dbReference>
<feature type="region of interest" description="Disordered" evidence="3">
    <location>
        <begin position="1"/>
        <end position="31"/>
    </location>
</feature>
<comment type="similarity">
    <text evidence="1">Belongs to the GerABKA family.</text>
</comment>
<dbReference type="EMBL" id="SWLG01000026">
    <property type="protein sequence ID" value="TLS35226.1"/>
    <property type="molecule type" value="Genomic_DNA"/>
</dbReference>
<proteinExistence type="inferred from homology"/>
<gene>
    <name evidence="5" type="ORF">FCL54_21755</name>
</gene>
<feature type="transmembrane region" description="Helical" evidence="4">
    <location>
        <begin position="422"/>
        <end position="449"/>
    </location>
</feature>
<evidence type="ECO:0000256" key="2">
    <source>
        <dbReference type="ARBA" id="ARBA00023136"/>
    </source>
</evidence>
<comment type="caution">
    <text evidence="5">The sequence shown here is derived from an EMBL/GenBank/DDBJ whole genome shotgun (WGS) entry which is preliminary data.</text>
</comment>
<dbReference type="GO" id="GO:0009847">
    <property type="term" value="P:spore germination"/>
    <property type="evidence" value="ECO:0007669"/>
    <property type="project" value="UniProtKB-UniRule"/>
</dbReference>
<name>A0A5R9EYF0_9BACL</name>